<proteinExistence type="predicted"/>
<name>A0A0C2ITR3_THEKT</name>
<evidence type="ECO:0000313" key="2">
    <source>
        <dbReference type="EMBL" id="KII68824.1"/>
    </source>
</evidence>
<dbReference type="Proteomes" id="UP000031668">
    <property type="component" value="Unassembled WGS sequence"/>
</dbReference>
<accession>A0A0C2ITR3</accession>
<feature type="region of interest" description="Disordered" evidence="1">
    <location>
        <begin position="107"/>
        <end position="128"/>
    </location>
</feature>
<keyword evidence="3" id="KW-1185">Reference proteome</keyword>
<dbReference type="EMBL" id="JWZT01002700">
    <property type="protein sequence ID" value="KII68824.1"/>
    <property type="molecule type" value="Genomic_DNA"/>
</dbReference>
<organism evidence="2 3">
    <name type="scientific">Thelohanellus kitauei</name>
    <name type="common">Myxosporean</name>
    <dbReference type="NCBI Taxonomy" id="669202"/>
    <lineage>
        <taxon>Eukaryota</taxon>
        <taxon>Metazoa</taxon>
        <taxon>Cnidaria</taxon>
        <taxon>Myxozoa</taxon>
        <taxon>Myxosporea</taxon>
        <taxon>Bivalvulida</taxon>
        <taxon>Platysporina</taxon>
        <taxon>Myxobolidae</taxon>
        <taxon>Thelohanellus</taxon>
    </lineage>
</organism>
<comment type="caution">
    <text evidence="2">The sequence shown here is derived from an EMBL/GenBank/DDBJ whole genome shotgun (WGS) entry which is preliminary data.</text>
</comment>
<gene>
    <name evidence="2" type="ORF">RF11_03029</name>
</gene>
<evidence type="ECO:0000256" key="1">
    <source>
        <dbReference type="SAM" id="MobiDB-lite"/>
    </source>
</evidence>
<dbReference type="AlphaFoldDB" id="A0A0C2ITR3"/>
<reference evidence="2 3" key="1">
    <citation type="journal article" date="2014" name="Genome Biol. Evol.">
        <title>The genome of the myxosporean Thelohanellus kitauei shows adaptations to nutrient acquisition within its fish host.</title>
        <authorList>
            <person name="Yang Y."/>
            <person name="Xiong J."/>
            <person name="Zhou Z."/>
            <person name="Huo F."/>
            <person name="Miao W."/>
            <person name="Ran C."/>
            <person name="Liu Y."/>
            <person name="Zhang J."/>
            <person name="Feng J."/>
            <person name="Wang M."/>
            <person name="Wang M."/>
            <person name="Wang L."/>
            <person name="Yao B."/>
        </authorList>
    </citation>
    <scope>NUCLEOTIDE SEQUENCE [LARGE SCALE GENOMIC DNA]</scope>
    <source>
        <strain evidence="2">Wuqing</strain>
    </source>
</reference>
<protein>
    <submittedName>
        <fullName evidence="2">Uncharacterized protein</fullName>
    </submittedName>
</protein>
<evidence type="ECO:0000313" key="3">
    <source>
        <dbReference type="Proteomes" id="UP000031668"/>
    </source>
</evidence>
<sequence>MASFLNAGSSGASHADLWVSKGLTRETKLQATLGILNTRLISDYLGTPSLIPRRRFDAFVDLELKQLWLKRSLGRQLIPVHTDAEMREVNHEVTGWDRVLDDLIEKERPNRQSQNNYPSKKLQKLYEA</sequence>